<feature type="coiled-coil region" evidence="1">
    <location>
        <begin position="137"/>
        <end position="164"/>
    </location>
</feature>
<organism evidence="2 3">
    <name type="scientific">Patellaria atrata CBS 101060</name>
    <dbReference type="NCBI Taxonomy" id="1346257"/>
    <lineage>
        <taxon>Eukaryota</taxon>
        <taxon>Fungi</taxon>
        <taxon>Dikarya</taxon>
        <taxon>Ascomycota</taxon>
        <taxon>Pezizomycotina</taxon>
        <taxon>Dothideomycetes</taxon>
        <taxon>Dothideomycetes incertae sedis</taxon>
        <taxon>Patellariales</taxon>
        <taxon>Patellariaceae</taxon>
        <taxon>Patellaria</taxon>
    </lineage>
</organism>
<evidence type="ECO:0000313" key="2">
    <source>
        <dbReference type="EMBL" id="KAF2836842.1"/>
    </source>
</evidence>
<proteinExistence type="predicted"/>
<dbReference type="AlphaFoldDB" id="A0A9P4S7U1"/>
<evidence type="ECO:0000313" key="3">
    <source>
        <dbReference type="Proteomes" id="UP000799429"/>
    </source>
</evidence>
<keyword evidence="1" id="KW-0175">Coiled coil</keyword>
<evidence type="ECO:0000256" key="1">
    <source>
        <dbReference type="SAM" id="Coils"/>
    </source>
</evidence>
<sequence>MHPRVNFNHPSRVQANWRERAEPVVDNPTVDSHTAGSNTGAHPQLPKDFPIPITCFYWMYAGGCIKTDDECYYAHRDTGLHASAPFSDGQRKSLVHKNSPFTVHELRKLSANVSIEVIAGRRLHEYLASVARHGAELEEARELLRVRERDLDEREARLAAIEQNDQDDAVHLSQVCSSFLSQSFCYVVNRF</sequence>
<keyword evidence="3" id="KW-1185">Reference proteome</keyword>
<dbReference type="EMBL" id="MU006102">
    <property type="protein sequence ID" value="KAF2836842.1"/>
    <property type="molecule type" value="Genomic_DNA"/>
</dbReference>
<reference evidence="2" key="1">
    <citation type="journal article" date="2020" name="Stud. Mycol.">
        <title>101 Dothideomycetes genomes: a test case for predicting lifestyles and emergence of pathogens.</title>
        <authorList>
            <person name="Haridas S."/>
            <person name="Albert R."/>
            <person name="Binder M."/>
            <person name="Bloem J."/>
            <person name="Labutti K."/>
            <person name="Salamov A."/>
            <person name="Andreopoulos B."/>
            <person name="Baker S."/>
            <person name="Barry K."/>
            <person name="Bills G."/>
            <person name="Bluhm B."/>
            <person name="Cannon C."/>
            <person name="Castanera R."/>
            <person name="Culley D."/>
            <person name="Daum C."/>
            <person name="Ezra D."/>
            <person name="Gonzalez J."/>
            <person name="Henrissat B."/>
            <person name="Kuo A."/>
            <person name="Liang C."/>
            <person name="Lipzen A."/>
            <person name="Lutzoni F."/>
            <person name="Magnuson J."/>
            <person name="Mondo S."/>
            <person name="Nolan M."/>
            <person name="Ohm R."/>
            <person name="Pangilinan J."/>
            <person name="Park H.-J."/>
            <person name="Ramirez L."/>
            <person name="Alfaro M."/>
            <person name="Sun H."/>
            <person name="Tritt A."/>
            <person name="Yoshinaga Y."/>
            <person name="Zwiers L.-H."/>
            <person name="Turgeon B."/>
            <person name="Goodwin S."/>
            <person name="Spatafora J."/>
            <person name="Crous P."/>
            <person name="Grigoriev I."/>
        </authorList>
    </citation>
    <scope>NUCLEOTIDE SEQUENCE</scope>
    <source>
        <strain evidence="2">CBS 101060</strain>
    </source>
</reference>
<dbReference type="OrthoDB" id="1918685at2759"/>
<dbReference type="Proteomes" id="UP000799429">
    <property type="component" value="Unassembled WGS sequence"/>
</dbReference>
<name>A0A9P4S7U1_9PEZI</name>
<gene>
    <name evidence="2" type="ORF">M501DRAFT_233762</name>
</gene>
<evidence type="ECO:0008006" key="4">
    <source>
        <dbReference type="Google" id="ProtNLM"/>
    </source>
</evidence>
<accession>A0A9P4S7U1</accession>
<protein>
    <recommendedName>
        <fullName evidence="4">C3H1-type domain-containing protein</fullName>
    </recommendedName>
</protein>
<comment type="caution">
    <text evidence="2">The sequence shown here is derived from an EMBL/GenBank/DDBJ whole genome shotgun (WGS) entry which is preliminary data.</text>
</comment>